<evidence type="ECO:0000313" key="5">
    <source>
        <dbReference type="Proteomes" id="UP000240880"/>
    </source>
</evidence>
<sequence>MEELGSIRFVDFEKAHFDGILEVERESFPDPFTRETFEQFLKEENVFIVALEKEKVVGYILATIFQEKAEVVSVAVKNCKRGMGVGYNLFKRLEQRLKELGVSKLFLEVRVSNKAAQKLYAKLGFKQVSTIKSYYADGEDALLMSKELMPLPL</sequence>
<comment type="caution">
    <text evidence="4">The sequence shown here is derived from an EMBL/GenBank/DDBJ whole genome shotgun (WGS) entry which is preliminary data.</text>
</comment>
<dbReference type="InterPro" id="IPR000182">
    <property type="entry name" value="GNAT_dom"/>
</dbReference>
<dbReference type="InterPro" id="IPR016181">
    <property type="entry name" value="Acyl_CoA_acyltransferase"/>
</dbReference>
<dbReference type="EMBL" id="NEXC01000016">
    <property type="protein sequence ID" value="PSN83738.1"/>
    <property type="molecule type" value="Genomic_DNA"/>
</dbReference>
<dbReference type="GO" id="GO:0004596">
    <property type="term" value="F:protein-N-terminal amino-acid acetyltransferase activity"/>
    <property type="evidence" value="ECO:0007669"/>
    <property type="project" value="InterPro"/>
</dbReference>
<dbReference type="SUPFAM" id="SSF55729">
    <property type="entry name" value="Acyl-CoA N-acyltransferases (Nat)"/>
    <property type="match status" value="1"/>
</dbReference>
<dbReference type="Gene3D" id="3.40.630.30">
    <property type="match status" value="1"/>
</dbReference>
<dbReference type="AlphaFoldDB" id="A0A2R6ABL5"/>
<organism evidence="4 5">
    <name type="scientific">Candidatus Marsarchaeota G1 archaeon OSP_D</name>
    <dbReference type="NCBI Taxonomy" id="1978155"/>
    <lineage>
        <taxon>Archaea</taxon>
        <taxon>Candidatus Marsarchaeota</taxon>
        <taxon>Candidatus Marsarchaeota group 1</taxon>
    </lineage>
</organism>
<dbReference type="InterPro" id="IPR006464">
    <property type="entry name" value="AcTrfase_RimI/Ard1"/>
</dbReference>
<reference evidence="4 5" key="1">
    <citation type="submission" date="2017-04" db="EMBL/GenBank/DDBJ databases">
        <title>Novel microbial lineages endemic to geothermal iron-oxide mats fill important gaps in the evolutionary history of Archaea.</title>
        <authorList>
            <person name="Jay Z.J."/>
            <person name="Beam J.P."/>
            <person name="Dlakic M."/>
            <person name="Rusch D.B."/>
            <person name="Kozubal M.A."/>
            <person name="Inskeep W.P."/>
        </authorList>
    </citation>
    <scope>NUCLEOTIDE SEQUENCE [LARGE SCALE GENOMIC DNA]</scope>
    <source>
        <strain evidence="4">OSP_D</strain>
    </source>
</reference>
<dbReference type="PANTHER" id="PTHR23091:SF4">
    <property type="entry name" value="N-TERMINAL AMINO-ACID N(ALPHA)-ACETYLTRANSFERASE NATA"/>
    <property type="match status" value="1"/>
</dbReference>
<dbReference type="NCBIfam" id="TIGR01575">
    <property type="entry name" value="rimI"/>
    <property type="match status" value="1"/>
</dbReference>
<dbReference type="Pfam" id="PF00583">
    <property type="entry name" value="Acetyltransf_1"/>
    <property type="match status" value="1"/>
</dbReference>
<dbReference type="GO" id="GO:0031415">
    <property type="term" value="C:NatA complex"/>
    <property type="evidence" value="ECO:0007669"/>
    <property type="project" value="InterPro"/>
</dbReference>
<evidence type="ECO:0000259" key="3">
    <source>
        <dbReference type="PROSITE" id="PS51186"/>
    </source>
</evidence>
<dbReference type="PROSITE" id="PS51186">
    <property type="entry name" value="GNAT"/>
    <property type="match status" value="1"/>
</dbReference>
<keyword evidence="1 4" id="KW-0808">Transferase</keyword>
<proteinExistence type="predicted"/>
<feature type="domain" description="N-acetyltransferase" evidence="3">
    <location>
        <begin position="7"/>
        <end position="149"/>
    </location>
</feature>
<dbReference type="Proteomes" id="UP000240880">
    <property type="component" value="Unassembled WGS sequence"/>
</dbReference>
<evidence type="ECO:0000256" key="2">
    <source>
        <dbReference type="ARBA" id="ARBA00023315"/>
    </source>
</evidence>
<keyword evidence="2" id="KW-0012">Acyltransferase</keyword>
<gene>
    <name evidence="4" type="ORF">B9Q01_03735</name>
</gene>
<dbReference type="PANTHER" id="PTHR23091">
    <property type="entry name" value="N-TERMINAL ACETYLTRANSFERASE"/>
    <property type="match status" value="1"/>
</dbReference>
<evidence type="ECO:0000256" key="1">
    <source>
        <dbReference type="ARBA" id="ARBA00022679"/>
    </source>
</evidence>
<accession>A0A2R6ABL5</accession>
<protein>
    <submittedName>
        <fullName evidence="4">Ribosomal-protein-alanine N-acetyltransferase</fullName>
    </submittedName>
</protein>
<dbReference type="InterPro" id="IPR045047">
    <property type="entry name" value="Ard1-like"/>
</dbReference>
<dbReference type="CDD" id="cd04301">
    <property type="entry name" value="NAT_SF"/>
    <property type="match status" value="1"/>
</dbReference>
<evidence type="ECO:0000313" key="4">
    <source>
        <dbReference type="EMBL" id="PSN83738.1"/>
    </source>
</evidence>
<name>A0A2R6ABL5_9ARCH</name>